<name>A0A2G9XCR6_UNCKA</name>
<sequence>MLSEMDVRRFVEEEMESLISGDYASLLRIARILEDYNNVVESDFLTALDRQIREAVATFPDSRITLEYATIRWQ</sequence>
<organism evidence="1 2">
    <name type="scientific">candidate division WWE3 bacterium CG23_combo_of_CG06-09_8_20_14_all_40_14</name>
    <dbReference type="NCBI Taxonomy" id="1975095"/>
    <lineage>
        <taxon>Bacteria</taxon>
        <taxon>Katanobacteria</taxon>
    </lineage>
</organism>
<reference evidence="1 2" key="1">
    <citation type="submission" date="2017-09" db="EMBL/GenBank/DDBJ databases">
        <title>Depth-based differentiation of microbial function through sediment-hosted aquifers and enrichment of novel symbionts in the deep terrestrial subsurface.</title>
        <authorList>
            <person name="Probst A.J."/>
            <person name="Ladd B."/>
            <person name="Jarett J.K."/>
            <person name="Geller-Mcgrath D.E."/>
            <person name="Sieber C.M."/>
            <person name="Emerson J.B."/>
            <person name="Anantharaman K."/>
            <person name="Thomas B.C."/>
            <person name="Malmstrom R."/>
            <person name="Stieglmeier M."/>
            <person name="Klingl A."/>
            <person name="Woyke T."/>
            <person name="Ryan C.M."/>
            <person name="Banfield J.F."/>
        </authorList>
    </citation>
    <scope>NUCLEOTIDE SEQUENCE [LARGE SCALE GENOMIC DNA]</scope>
    <source>
        <strain evidence="1">CG23_combo_of_CG06-09_8_20_14_all_40_14</strain>
    </source>
</reference>
<dbReference type="Proteomes" id="UP000231388">
    <property type="component" value="Unassembled WGS sequence"/>
</dbReference>
<dbReference type="AlphaFoldDB" id="A0A2G9XCR6"/>
<evidence type="ECO:0000313" key="2">
    <source>
        <dbReference type="Proteomes" id="UP000231388"/>
    </source>
</evidence>
<protein>
    <submittedName>
        <fullName evidence="1">Uncharacterized protein</fullName>
    </submittedName>
</protein>
<comment type="caution">
    <text evidence="1">The sequence shown here is derived from an EMBL/GenBank/DDBJ whole genome shotgun (WGS) entry which is preliminary data.</text>
</comment>
<evidence type="ECO:0000313" key="1">
    <source>
        <dbReference type="EMBL" id="PIP04754.1"/>
    </source>
</evidence>
<gene>
    <name evidence="1" type="ORF">COX53_00700</name>
</gene>
<proteinExistence type="predicted"/>
<accession>A0A2G9XCR6</accession>
<dbReference type="EMBL" id="PCQY01000010">
    <property type="protein sequence ID" value="PIP04754.1"/>
    <property type="molecule type" value="Genomic_DNA"/>
</dbReference>